<proteinExistence type="predicted"/>
<comment type="caution">
    <text evidence="2">The sequence shown here is derived from an EMBL/GenBank/DDBJ whole genome shotgun (WGS) entry which is preliminary data.</text>
</comment>
<dbReference type="AlphaFoldDB" id="A0AAE1P8Y9"/>
<evidence type="ECO:0000313" key="2">
    <source>
        <dbReference type="EMBL" id="KAK4303958.1"/>
    </source>
</evidence>
<evidence type="ECO:0000256" key="1">
    <source>
        <dbReference type="SAM" id="MobiDB-lite"/>
    </source>
</evidence>
<dbReference type="Proteomes" id="UP001292094">
    <property type="component" value="Unassembled WGS sequence"/>
</dbReference>
<protein>
    <submittedName>
        <fullName evidence="2">Uncharacterized protein</fullName>
    </submittedName>
</protein>
<sequence>MEAPSRRGYLPGDMLKVGRLARGPSSSSREVTDGEAIEKEDAEGIDWEGEERERDLGAGGVMEMEEAGEEGGGKDTAGDALEVRERDLGTLGVVVAVVIVVVVSFSEAKVLIMGEVEEEGPMAEREEVSELG</sequence>
<reference evidence="2" key="1">
    <citation type="submission" date="2023-11" db="EMBL/GenBank/DDBJ databases">
        <title>Genome assemblies of two species of porcelain crab, Petrolisthes cinctipes and Petrolisthes manimaculis (Anomura: Porcellanidae).</title>
        <authorList>
            <person name="Angst P."/>
        </authorList>
    </citation>
    <scope>NUCLEOTIDE SEQUENCE</scope>
    <source>
        <strain evidence="2">PB745_02</strain>
        <tissue evidence="2">Gill</tissue>
    </source>
</reference>
<dbReference type="EMBL" id="JAWZYT010002504">
    <property type="protein sequence ID" value="KAK4303958.1"/>
    <property type="molecule type" value="Genomic_DNA"/>
</dbReference>
<feature type="compositionally biased region" description="Acidic residues" evidence="1">
    <location>
        <begin position="40"/>
        <end position="50"/>
    </location>
</feature>
<keyword evidence="3" id="KW-1185">Reference proteome</keyword>
<evidence type="ECO:0000313" key="3">
    <source>
        <dbReference type="Proteomes" id="UP001292094"/>
    </source>
</evidence>
<gene>
    <name evidence="2" type="ORF">Pmani_024065</name>
</gene>
<feature type="compositionally biased region" description="Basic and acidic residues" evidence="1">
    <location>
        <begin position="30"/>
        <end position="39"/>
    </location>
</feature>
<accession>A0AAE1P8Y9</accession>
<name>A0AAE1P8Y9_9EUCA</name>
<feature type="region of interest" description="Disordered" evidence="1">
    <location>
        <begin position="19"/>
        <end position="59"/>
    </location>
</feature>
<organism evidence="2 3">
    <name type="scientific">Petrolisthes manimaculis</name>
    <dbReference type="NCBI Taxonomy" id="1843537"/>
    <lineage>
        <taxon>Eukaryota</taxon>
        <taxon>Metazoa</taxon>
        <taxon>Ecdysozoa</taxon>
        <taxon>Arthropoda</taxon>
        <taxon>Crustacea</taxon>
        <taxon>Multicrustacea</taxon>
        <taxon>Malacostraca</taxon>
        <taxon>Eumalacostraca</taxon>
        <taxon>Eucarida</taxon>
        <taxon>Decapoda</taxon>
        <taxon>Pleocyemata</taxon>
        <taxon>Anomura</taxon>
        <taxon>Galatheoidea</taxon>
        <taxon>Porcellanidae</taxon>
        <taxon>Petrolisthes</taxon>
    </lineage>
</organism>